<protein>
    <submittedName>
        <fullName evidence="7">Secretion protein HlyD</fullName>
    </submittedName>
</protein>
<dbReference type="STRING" id="1538553.JT25_018620"/>
<dbReference type="RefSeq" id="WP_036274220.1">
    <property type="nucleotide sequence ID" value="NZ_CP014476.1"/>
</dbReference>
<dbReference type="Gene3D" id="2.40.50.100">
    <property type="match status" value="1"/>
</dbReference>
<feature type="domain" description="Multidrug resistance protein MdtA-like barrel-sandwich hybrid" evidence="6">
    <location>
        <begin position="63"/>
        <end position="284"/>
    </location>
</feature>
<feature type="region of interest" description="Disordered" evidence="5">
    <location>
        <begin position="241"/>
        <end position="272"/>
    </location>
</feature>
<dbReference type="Gene3D" id="1.10.287.470">
    <property type="entry name" value="Helix hairpin bin"/>
    <property type="match status" value="1"/>
</dbReference>
<dbReference type="OrthoDB" id="9760528at2"/>
<dbReference type="Pfam" id="PF25917">
    <property type="entry name" value="BSH_RND"/>
    <property type="match status" value="1"/>
</dbReference>
<dbReference type="KEGG" id="mdn:JT25_018620"/>
<dbReference type="AlphaFoldDB" id="A0A126T8R0"/>
<accession>A0A126T8R0</accession>
<gene>
    <name evidence="7" type="ORF">JT25_018620</name>
</gene>
<proteinExistence type="inferred from homology"/>
<feature type="coiled-coil region" evidence="4">
    <location>
        <begin position="101"/>
        <end position="135"/>
    </location>
</feature>
<dbReference type="Proteomes" id="UP000030512">
    <property type="component" value="Chromosome"/>
</dbReference>
<evidence type="ECO:0000256" key="1">
    <source>
        <dbReference type="ARBA" id="ARBA00004196"/>
    </source>
</evidence>
<dbReference type="EMBL" id="CP014476">
    <property type="protein sequence ID" value="AMK78479.1"/>
    <property type="molecule type" value="Genomic_DNA"/>
</dbReference>
<evidence type="ECO:0000256" key="2">
    <source>
        <dbReference type="ARBA" id="ARBA00009477"/>
    </source>
</evidence>
<evidence type="ECO:0000256" key="5">
    <source>
        <dbReference type="SAM" id="MobiDB-lite"/>
    </source>
</evidence>
<evidence type="ECO:0000259" key="6">
    <source>
        <dbReference type="Pfam" id="PF25917"/>
    </source>
</evidence>
<dbReference type="PANTHER" id="PTHR32347:SF23">
    <property type="entry name" value="BLL5650 PROTEIN"/>
    <property type="match status" value="1"/>
</dbReference>
<evidence type="ECO:0000313" key="7">
    <source>
        <dbReference type="EMBL" id="AMK78479.1"/>
    </source>
</evidence>
<comment type="similarity">
    <text evidence="2">Belongs to the membrane fusion protein (MFP) (TC 8.A.1) family.</text>
</comment>
<sequence length="436" mass="47862">MTELHIRLSALSAAHTPRLVSGLSRACVCLFLLTPPALLLTPWQQNINGSGRVSAFAPLERQQNIDAPVSGRIVSWNAKEGSKVKAGDLLMEITDVDPELLERLQQQRAAAAAKLAAKEDELRAYRLQIDNLIATRDLQVATAQYRQDVARQRARSASEAIASARATLETASVQTQRLQRLIGDGLVSQRDYEVAQRDGIVAQRSLNSAQASLEGALAEQRAAEAEIGRIRADAQARIDSATASANKTQSELEDSRSSLLKSEVDVSRQQSQQIKAPRDGSILRLLANPQSDIVRQGDPLLVLVPDMDVKAVELWVDGNDAVLITPGRHARLQFEGWPALQFAGWPEVAVGTFGGLVAFVDSTDDGKGKFRVLIVPDPNDRPWPAERFARQGVRVKGWVLLNRVTMAYELWRQLNAFPPQMTTEAPATDIVRQKLK</sequence>
<dbReference type="InterPro" id="IPR050465">
    <property type="entry name" value="UPF0194_transport"/>
</dbReference>
<evidence type="ECO:0000256" key="4">
    <source>
        <dbReference type="SAM" id="Coils"/>
    </source>
</evidence>
<organism evidence="7 8">
    <name type="scientific">Methylomonas denitrificans</name>
    <dbReference type="NCBI Taxonomy" id="1538553"/>
    <lineage>
        <taxon>Bacteria</taxon>
        <taxon>Pseudomonadati</taxon>
        <taxon>Pseudomonadota</taxon>
        <taxon>Gammaproteobacteria</taxon>
        <taxon>Methylococcales</taxon>
        <taxon>Methylococcaceae</taxon>
        <taxon>Methylomonas</taxon>
    </lineage>
</organism>
<dbReference type="PANTHER" id="PTHR32347">
    <property type="entry name" value="EFFLUX SYSTEM COMPONENT YKNX-RELATED"/>
    <property type="match status" value="1"/>
</dbReference>
<reference evidence="7 8" key="1">
    <citation type="journal article" date="2015" name="Environ. Microbiol.">
        <title>Methane oxidation coupled to nitrate reduction under hypoxia by the Gammaproteobacterium Methylomonas denitrificans, sp. nov. type strain FJG1.</title>
        <authorList>
            <person name="Kits K.D."/>
            <person name="Klotz M.G."/>
            <person name="Stein L.Y."/>
        </authorList>
    </citation>
    <scope>NUCLEOTIDE SEQUENCE [LARGE SCALE GENOMIC DNA]</scope>
    <source>
        <strain evidence="7 8">FJG1</strain>
    </source>
</reference>
<dbReference type="InterPro" id="IPR011053">
    <property type="entry name" value="Single_hybrid_motif"/>
</dbReference>
<keyword evidence="8" id="KW-1185">Reference proteome</keyword>
<dbReference type="GO" id="GO:0030313">
    <property type="term" value="C:cell envelope"/>
    <property type="evidence" value="ECO:0007669"/>
    <property type="project" value="UniProtKB-SubCell"/>
</dbReference>
<evidence type="ECO:0000256" key="3">
    <source>
        <dbReference type="ARBA" id="ARBA00023054"/>
    </source>
</evidence>
<evidence type="ECO:0000313" key="8">
    <source>
        <dbReference type="Proteomes" id="UP000030512"/>
    </source>
</evidence>
<keyword evidence="3 4" id="KW-0175">Coiled coil</keyword>
<name>A0A126T8R0_9GAMM</name>
<dbReference type="InterPro" id="IPR058625">
    <property type="entry name" value="MdtA-like_BSH"/>
</dbReference>
<dbReference type="SUPFAM" id="SSF51230">
    <property type="entry name" value="Single hybrid motif"/>
    <property type="match status" value="1"/>
</dbReference>
<comment type="subcellular location">
    <subcellularLocation>
        <location evidence="1">Cell envelope</location>
    </subcellularLocation>
</comment>